<feature type="domain" description="ABC transporter" evidence="8">
    <location>
        <begin position="331"/>
        <end position="565"/>
    </location>
</feature>
<evidence type="ECO:0000313" key="11">
    <source>
        <dbReference type="Proteomes" id="UP000065511"/>
    </source>
</evidence>
<feature type="transmembrane region" description="Helical" evidence="7">
    <location>
        <begin position="232"/>
        <end position="255"/>
    </location>
</feature>
<keyword evidence="5 7" id="KW-1133">Transmembrane helix</keyword>
<dbReference type="InterPro" id="IPR017871">
    <property type="entry name" value="ABC_transporter-like_CS"/>
</dbReference>
<name>A0ABN4J9Q6_9ENTE</name>
<evidence type="ECO:0000259" key="9">
    <source>
        <dbReference type="PROSITE" id="PS50929"/>
    </source>
</evidence>
<evidence type="ECO:0000256" key="1">
    <source>
        <dbReference type="ARBA" id="ARBA00004651"/>
    </source>
</evidence>
<evidence type="ECO:0000259" key="8">
    <source>
        <dbReference type="PROSITE" id="PS50893"/>
    </source>
</evidence>
<dbReference type="GO" id="GO:0005524">
    <property type="term" value="F:ATP binding"/>
    <property type="evidence" value="ECO:0007669"/>
    <property type="project" value="UniProtKB-KW"/>
</dbReference>
<dbReference type="InterPro" id="IPR027417">
    <property type="entry name" value="P-loop_NTPase"/>
</dbReference>
<dbReference type="PROSITE" id="PS00211">
    <property type="entry name" value="ABC_TRANSPORTER_1"/>
    <property type="match status" value="1"/>
</dbReference>
<feature type="transmembrane region" description="Helical" evidence="7">
    <location>
        <begin position="55"/>
        <end position="79"/>
    </location>
</feature>
<keyword evidence="6 7" id="KW-0472">Membrane</keyword>
<reference evidence="10 11" key="1">
    <citation type="submission" date="2015-12" db="EMBL/GenBank/DDBJ databases">
        <authorList>
            <person name="Lauer A."/>
            <person name="Humrighouse B."/>
            <person name="Loparev V."/>
            <person name="Shewmaker P.L."/>
            <person name="Whitney A.M."/>
            <person name="McLaughlin R.W."/>
        </authorList>
    </citation>
    <scope>NUCLEOTIDE SEQUENCE [LARGE SCALE GENOMIC DNA]</scope>
    <source>
        <strain evidence="10 11">LMG 23085</strain>
    </source>
</reference>
<dbReference type="EMBL" id="CP013614">
    <property type="protein sequence ID" value="ALS02671.1"/>
    <property type="molecule type" value="Genomic_DNA"/>
</dbReference>
<dbReference type="Gene3D" id="3.40.50.300">
    <property type="entry name" value="P-loop containing nucleotide triphosphate hydrolases"/>
    <property type="match status" value="1"/>
</dbReference>
<evidence type="ECO:0000256" key="4">
    <source>
        <dbReference type="ARBA" id="ARBA00022840"/>
    </source>
</evidence>
<dbReference type="RefSeq" id="WP_071878624.1">
    <property type="nucleotide sequence ID" value="NZ_JXLC01000022.1"/>
</dbReference>
<evidence type="ECO:0000313" key="10">
    <source>
        <dbReference type="EMBL" id="ALS02671.1"/>
    </source>
</evidence>
<dbReference type="InterPro" id="IPR036640">
    <property type="entry name" value="ABC1_TM_sf"/>
</dbReference>
<feature type="transmembrane region" description="Helical" evidence="7">
    <location>
        <begin position="128"/>
        <end position="147"/>
    </location>
</feature>
<sequence>MKKILIYLPIVTTTIVILSLFVQTLSDLYLPTLTAEIINIGVIRNNQTVIWQRGLLMLLFSAVSFGSAAVSVYLSAGIANKLGEKLREKVFKKVASFSQKEMDHFGASSLITRNTNDVTQVQNLVEMALKFIIIAPIYLFGGLYFSYRLDARLTLIFISVTPLLLLACLLTFRYANPLFEKVQGKIDQLNLIFKEGLTGIQVIQAFNKEETEYKRYEKENDIYTKLAIRSNVLVSFLIPFMTLVMSVATVVITWLGAKDINVGQMEIGTMIGVISYAGQILSGIGILTMVISFIPRGQTSAKRINEVLEYQNEIQDGENQLQINQTEKNQLVLEDVTFRYDEAEENTIDHFSFSVQSEEVLAIIGSTGAGKTTLINLLDRLYDPTDGAILFNNQKINQITQTKWHEQVSLVPQMNQLFSRTIRENLRIGNEQASDKELWQALKLAEAADFVEASGGLDGLVEKNGGNFSGGQKQRLCLARAFIKKAPIYLFDDSFSGLDFKTDAKIQRNIRNGLKKSIKIIVAQRITTVKNATHIAVINEGKLVGFGSHEELKQNNSVYQEIILSQMEAVE</sequence>
<dbReference type="Proteomes" id="UP000065511">
    <property type="component" value="Chromosome"/>
</dbReference>
<protein>
    <submittedName>
        <fullName evidence="10">Multidrug ABC transporter ATP-binding protein</fullName>
    </submittedName>
</protein>
<evidence type="ECO:0000256" key="3">
    <source>
        <dbReference type="ARBA" id="ARBA00022741"/>
    </source>
</evidence>
<dbReference type="InterPro" id="IPR039421">
    <property type="entry name" value="Type_1_exporter"/>
</dbReference>
<dbReference type="PANTHER" id="PTHR43394:SF1">
    <property type="entry name" value="ATP-BINDING CASSETTE SUB-FAMILY B MEMBER 10, MITOCHONDRIAL"/>
    <property type="match status" value="1"/>
</dbReference>
<organism evidence="10 11">
    <name type="scientific">Enterococcus silesiacus</name>
    <dbReference type="NCBI Taxonomy" id="332949"/>
    <lineage>
        <taxon>Bacteria</taxon>
        <taxon>Bacillati</taxon>
        <taxon>Bacillota</taxon>
        <taxon>Bacilli</taxon>
        <taxon>Lactobacillales</taxon>
        <taxon>Enterococcaceae</taxon>
        <taxon>Enterococcus</taxon>
    </lineage>
</organism>
<proteinExistence type="predicted"/>
<dbReference type="InterPro" id="IPR003439">
    <property type="entry name" value="ABC_transporter-like_ATP-bd"/>
</dbReference>
<dbReference type="PROSITE" id="PS50929">
    <property type="entry name" value="ABC_TM1F"/>
    <property type="match status" value="1"/>
</dbReference>
<comment type="subcellular location">
    <subcellularLocation>
        <location evidence="1">Cell membrane</location>
        <topology evidence="1">Multi-pass membrane protein</topology>
    </subcellularLocation>
</comment>
<keyword evidence="3" id="KW-0547">Nucleotide-binding</keyword>
<keyword evidence="4 10" id="KW-0067">ATP-binding</keyword>
<dbReference type="SUPFAM" id="SSF52540">
    <property type="entry name" value="P-loop containing nucleoside triphosphate hydrolases"/>
    <property type="match status" value="1"/>
</dbReference>
<accession>A0ABN4J9Q6</accession>
<dbReference type="PROSITE" id="PS50893">
    <property type="entry name" value="ABC_TRANSPORTER_2"/>
    <property type="match status" value="1"/>
</dbReference>
<evidence type="ECO:0000256" key="7">
    <source>
        <dbReference type="SAM" id="Phobius"/>
    </source>
</evidence>
<keyword evidence="2 7" id="KW-0812">Transmembrane</keyword>
<feature type="transmembrane region" description="Helical" evidence="7">
    <location>
        <begin position="153"/>
        <end position="175"/>
    </location>
</feature>
<evidence type="ECO:0000256" key="2">
    <source>
        <dbReference type="ARBA" id="ARBA00022692"/>
    </source>
</evidence>
<feature type="transmembrane region" description="Helical" evidence="7">
    <location>
        <begin position="267"/>
        <end position="294"/>
    </location>
</feature>
<dbReference type="Pfam" id="PF00664">
    <property type="entry name" value="ABC_membrane"/>
    <property type="match status" value="1"/>
</dbReference>
<evidence type="ECO:0000256" key="5">
    <source>
        <dbReference type="ARBA" id="ARBA00022989"/>
    </source>
</evidence>
<evidence type="ECO:0000256" key="6">
    <source>
        <dbReference type="ARBA" id="ARBA00023136"/>
    </source>
</evidence>
<dbReference type="SUPFAM" id="SSF90123">
    <property type="entry name" value="ABC transporter transmembrane region"/>
    <property type="match status" value="1"/>
</dbReference>
<dbReference type="InterPro" id="IPR011527">
    <property type="entry name" value="ABC1_TM_dom"/>
</dbReference>
<gene>
    <name evidence="10" type="ORF">ATZ33_15190</name>
</gene>
<feature type="transmembrane region" description="Helical" evidence="7">
    <location>
        <begin position="5"/>
        <end position="25"/>
    </location>
</feature>
<dbReference type="Gene3D" id="1.20.1560.10">
    <property type="entry name" value="ABC transporter type 1, transmembrane domain"/>
    <property type="match status" value="1"/>
</dbReference>
<keyword evidence="11" id="KW-1185">Reference proteome</keyword>
<dbReference type="PANTHER" id="PTHR43394">
    <property type="entry name" value="ATP-DEPENDENT PERMEASE MDL1, MITOCHONDRIAL"/>
    <property type="match status" value="1"/>
</dbReference>
<dbReference type="Pfam" id="PF00005">
    <property type="entry name" value="ABC_tran"/>
    <property type="match status" value="1"/>
</dbReference>
<feature type="domain" description="ABC transmembrane type-1" evidence="9">
    <location>
        <begin position="15"/>
        <end position="296"/>
    </location>
</feature>
<dbReference type="InterPro" id="IPR003593">
    <property type="entry name" value="AAA+_ATPase"/>
</dbReference>
<dbReference type="CDD" id="cd18548">
    <property type="entry name" value="ABC_6TM_Tm287_like"/>
    <property type="match status" value="1"/>
</dbReference>
<dbReference type="SMART" id="SM00382">
    <property type="entry name" value="AAA"/>
    <property type="match status" value="1"/>
</dbReference>